<dbReference type="Gene3D" id="1.20.81.30">
    <property type="entry name" value="Type II secretion system (T2SS), domain F"/>
    <property type="match status" value="2"/>
</dbReference>
<protein>
    <recommendedName>
        <fullName evidence="10">Type II secretion system protein GspF domain-containing protein</fullName>
    </recommendedName>
</protein>
<accession>A0A1G2PX36</accession>
<comment type="subcellular location">
    <subcellularLocation>
        <location evidence="1">Cell inner membrane</location>
        <topology evidence="1">Multi-pass membrane protein</topology>
    </subcellularLocation>
</comment>
<name>A0A1G2PX36_9BACT</name>
<evidence type="ECO:0000259" key="10">
    <source>
        <dbReference type="Pfam" id="PF00482"/>
    </source>
</evidence>
<dbReference type="PANTHER" id="PTHR30012">
    <property type="entry name" value="GENERAL SECRETION PATHWAY PROTEIN"/>
    <property type="match status" value="1"/>
</dbReference>
<dbReference type="InterPro" id="IPR018076">
    <property type="entry name" value="T2SS_GspF_dom"/>
</dbReference>
<dbReference type="Proteomes" id="UP000176951">
    <property type="component" value="Unassembled WGS sequence"/>
</dbReference>
<keyword evidence="8" id="KW-0175">Coiled coil</keyword>
<evidence type="ECO:0000256" key="9">
    <source>
        <dbReference type="SAM" id="Phobius"/>
    </source>
</evidence>
<gene>
    <name evidence="11" type="ORF">A3A97_04245</name>
</gene>
<keyword evidence="4" id="KW-0997">Cell inner membrane</keyword>
<keyword evidence="5 9" id="KW-0812">Transmembrane</keyword>
<keyword evidence="7 9" id="KW-0472">Membrane</keyword>
<dbReference type="Pfam" id="PF00482">
    <property type="entry name" value="T2SSF"/>
    <property type="match status" value="2"/>
</dbReference>
<dbReference type="EMBL" id="MHSW01000003">
    <property type="protein sequence ID" value="OHA52880.1"/>
    <property type="molecule type" value="Genomic_DNA"/>
</dbReference>
<feature type="transmembrane region" description="Helical" evidence="9">
    <location>
        <begin position="169"/>
        <end position="191"/>
    </location>
</feature>
<evidence type="ECO:0000256" key="6">
    <source>
        <dbReference type="ARBA" id="ARBA00022989"/>
    </source>
</evidence>
<evidence type="ECO:0000256" key="5">
    <source>
        <dbReference type="ARBA" id="ARBA00022692"/>
    </source>
</evidence>
<evidence type="ECO:0000313" key="11">
    <source>
        <dbReference type="EMBL" id="OHA52880.1"/>
    </source>
</evidence>
<feature type="transmembrane region" description="Helical" evidence="9">
    <location>
        <begin position="372"/>
        <end position="397"/>
    </location>
</feature>
<evidence type="ECO:0000256" key="2">
    <source>
        <dbReference type="ARBA" id="ARBA00005745"/>
    </source>
</evidence>
<evidence type="ECO:0000256" key="1">
    <source>
        <dbReference type="ARBA" id="ARBA00004429"/>
    </source>
</evidence>
<feature type="domain" description="Type II secretion system protein GspF" evidence="10">
    <location>
        <begin position="272"/>
        <end position="395"/>
    </location>
</feature>
<reference evidence="11 12" key="1">
    <citation type="journal article" date="2016" name="Nat. Commun.">
        <title>Thousands of microbial genomes shed light on interconnected biogeochemical processes in an aquifer system.</title>
        <authorList>
            <person name="Anantharaman K."/>
            <person name="Brown C.T."/>
            <person name="Hug L.A."/>
            <person name="Sharon I."/>
            <person name="Castelle C.J."/>
            <person name="Probst A.J."/>
            <person name="Thomas B.C."/>
            <person name="Singh A."/>
            <person name="Wilkins M.J."/>
            <person name="Karaoz U."/>
            <person name="Brodie E.L."/>
            <person name="Williams K.H."/>
            <person name="Hubbard S.S."/>
            <person name="Banfield J.F."/>
        </authorList>
    </citation>
    <scope>NUCLEOTIDE SEQUENCE [LARGE SCALE GENOMIC DNA]</scope>
</reference>
<proteinExistence type="inferred from homology"/>
<keyword evidence="3" id="KW-1003">Cell membrane</keyword>
<comment type="caution">
    <text evidence="11">The sequence shown here is derived from an EMBL/GenBank/DDBJ whole genome shotgun (WGS) entry which is preliminary data.</text>
</comment>
<dbReference type="AlphaFoldDB" id="A0A1G2PX36"/>
<feature type="domain" description="Type II secretion system protein GspF" evidence="10">
    <location>
        <begin position="69"/>
        <end position="192"/>
    </location>
</feature>
<evidence type="ECO:0000313" key="12">
    <source>
        <dbReference type="Proteomes" id="UP000176951"/>
    </source>
</evidence>
<dbReference type="PANTHER" id="PTHR30012:SF0">
    <property type="entry name" value="TYPE II SECRETION SYSTEM PROTEIN F-RELATED"/>
    <property type="match status" value="1"/>
</dbReference>
<evidence type="ECO:0000256" key="4">
    <source>
        <dbReference type="ARBA" id="ARBA00022519"/>
    </source>
</evidence>
<dbReference type="FunFam" id="1.20.81.30:FF:000001">
    <property type="entry name" value="Type II secretion system protein F"/>
    <property type="match status" value="2"/>
</dbReference>
<organism evidence="11 12">
    <name type="scientific">Candidatus Terrybacteria bacterium RIFCSPLOWO2_01_FULL_40_23</name>
    <dbReference type="NCBI Taxonomy" id="1802366"/>
    <lineage>
        <taxon>Bacteria</taxon>
        <taxon>Candidatus Terryibacteriota</taxon>
    </lineage>
</organism>
<evidence type="ECO:0000256" key="8">
    <source>
        <dbReference type="SAM" id="Coils"/>
    </source>
</evidence>
<keyword evidence="6 9" id="KW-1133">Transmembrane helix</keyword>
<dbReference type="InterPro" id="IPR042094">
    <property type="entry name" value="T2SS_GspF_sf"/>
</dbReference>
<dbReference type="PRINTS" id="PR00812">
    <property type="entry name" value="BCTERIALGSPF"/>
</dbReference>
<sequence>MPKFVYRIINKENRIIRGTITAPSKNVAHKRLSKEGKTVLFVSKESPLRISIYIPFISRNFSKTERVYFLRNLSTMLASGLSLADALRTLEQQSKSTRLKKVLLSIIGDIQNGQKLSNTLAKYPKYFPKFLVESIRIGEISGQLNDTLDRLSDDLERQQELESKIKEQMAYPVIVILFMLVVLVGLVVFVLPKIAALYEEIGVPLPLITRSILGVKDFLSSYPLQILLVLSLFVAAFVMTLRTKRGHYAFNAILIKAPIFGPIIKEFNLATFFRSLQSLISSGAQLMTAVDITKNTISNDVYREALKTARPLLSHGVPLSGVLEHFPALFPLQLRRIIEVGERSGRLDESFTRLTDYYDRAVRHRAQIMTSLLEPLLIIGVGVVVMLIALSIFLPIYETSFHIV</sequence>
<comment type="similarity">
    <text evidence="2">Belongs to the GSP F family.</text>
</comment>
<dbReference type="GO" id="GO:0005886">
    <property type="term" value="C:plasma membrane"/>
    <property type="evidence" value="ECO:0007669"/>
    <property type="project" value="UniProtKB-SubCell"/>
</dbReference>
<dbReference type="InterPro" id="IPR003004">
    <property type="entry name" value="GspF/PilC"/>
</dbReference>
<evidence type="ECO:0000256" key="7">
    <source>
        <dbReference type="ARBA" id="ARBA00023136"/>
    </source>
</evidence>
<evidence type="ECO:0000256" key="3">
    <source>
        <dbReference type="ARBA" id="ARBA00022475"/>
    </source>
</evidence>
<feature type="transmembrane region" description="Helical" evidence="9">
    <location>
        <begin position="222"/>
        <end position="241"/>
    </location>
</feature>
<feature type="coiled-coil region" evidence="8">
    <location>
        <begin position="141"/>
        <end position="168"/>
    </location>
</feature>